<evidence type="ECO:0000259" key="8">
    <source>
        <dbReference type="PROSITE" id="PS51387"/>
    </source>
</evidence>
<evidence type="ECO:0000256" key="7">
    <source>
        <dbReference type="ARBA" id="ARBA00023180"/>
    </source>
</evidence>
<keyword evidence="5" id="KW-0274">FAD</keyword>
<evidence type="ECO:0000256" key="4">
    <source>
        <dbReference type="ARBA" id="ARBA00022729"/>
    </source>
</evidence>
<keyword evidence="4" id="KW-0732">Signal</keyword>
<sequence>MSTQFNAYTRSFEIIFTPRSSLYSHLLQSSQQNLRWVNSTTSNNPLLIITPFHESEIQAAVLCSKNQGLQVRVRSGGHDYEGLSYLSQTPFIIIDLMNFRSIEVDIADETAWLQSGATLGELYYAIGKETDNVIDAFLIDVNGRILDREAMGEELFWAIRGGGGASFGVILSWKIKLVKVPPTVIVFTVSKTIEQGATKLVHRWQYIADKLHEDLFIRIIIQNVGGDAEPIPEGVFRGIWKRFLEEELVFMIMDPYGGKMNDILESEIPFPHRKGNLYNIQYLVKWEVNGVGKSNKHVRWIRMLHRYMTPYASKSPRSAYLNYRDLDLGSNKDINTSYLEASVWGVKYFKGNFKRLVQVKSKIDPHNFFRNEQSIPSLHE</sequence>
<evidence type="ECO:0000256" key="3">
    <source>
        <dbReference type="ARBA" id="ARBA00022630"/>
    </source>
</evidence>
<comment type="caution">
    <text evidence="9">The sequence shown here is derived from an EMBL/GenBank/DDBJ whole genome shotgun (WGS) entry which is preliminary data.</text>
</comment>
<accession>A0A6A6MAL2</accession>
<evidence type="ECO:0000256" key="2">
    <source>
        <dbReference type="ARBA" id="ARBA00005466"/>
    </source>
</evidence>
<dbReference type="Gene3D" id="3.30.43.10">
    <property type="entry name" value="Uridine Diphospho-n-acetylenolpyruvylglucosamine Reductase, domain 2"/>
    <property type="match status" value="1"/>
</dbReference>
<gene>
    <name evidence="9" type="ORF">GH714_016896</name>
</gene>
<protein>
    <recommendedName>
        <fullName evidence="8">FAD-binding PCMH-type domain-containing protein</fullName>
    </recommendedName>
</protein>
<dbReference type="PROSITE" id="PS51387">
    <property type="entry name" value="FAD_PCMH"/>
    <property type="match status" value="1"/>
</dbReference>
<evidence type="ECO:0000256" key="1">
    <source>
        <dbReference type="ARBA" id="ARBA00001974"/>
    </source>
</evidence>
<dbReference type="InterPro" id="IPR016167">
    <property type="entry name" value="FAD-bd_PCMH_sub1"/>
</dbReference>
<reference evidence="9 10" key="1">
    <citation type="journal article" date="2020" name="Mol. Plant">
        <title>The Chromosome-Based Rubber Tree Genome Provides New Insights into Spurge Genome Evolution and Rubber Biosynthesis.</title>
        <authorList>
            <person name="Liu J."/>
            <person name="Shi C."/>
            <person name="Shi C.C."/>
            <person name="Li W."/>
            <person name="Zhang Q.J."/>
            <person name="Zhang Y."/>
            <person name="Li K."/>
            <person name="Lu H.F."/>
            <person name="Shi C."/>
            <person name="Zhu S.T."/>
            <person name="Xiao Z.Y."/>
            <person name="Nan H."/>
            <person name="Yue Y."/>
            <person name="Zhu X.G."/>
            <person name="Wu Y."/>
            <person name="Hong X.N."/>
            <person name="Fan G.Y."/>
            <person name="Tong Y."/>
            <person name="Zhang D."/>
            <person name="Mao C.L."/>
            <person name="Liu Y.L."/>
            <person name="Hao S.J."/>
            <person name="Liu W.Q."/>
            <person name="Lv M.Q."/>
            <person name="Zhang H.B."/>
            <person name="Liu Y."/>
            <person name="Hu-Tang G.R."/>
            <person name="Wang J.P."/>
            <person name="Wang J.H."/>
            <person name="Sun Y.H."/>
            <person name="Ni S.B."/>
            <person name="Chen W.B."/>
            <person name="Zhang X.C."/>
            <person name="Jiao Y.N."/>
            <person name="Eichler E.E."/>
            <person name="Li G.H."/>
            <person name="Liu X."/>
            <person name="Gao L.Z."/>
        </authorList>
    </citation>
    <scope>NUCLEOTIDE SEQUENCE [LARGE SCALE GENOMIC DNA]</scope>
    <source>
        <strain evidence="10">cv. GT1</strain>
        <tissue evidence="9">Leaf</tissue>
    </source>
</reference>
<evidence type="ECO:0000256" key="5">
    <source>
        <dbReference type="ARBA" id="ARBA00022827"/>
    </source>
</evidence>
<dbReference type="AlphaFoldDB" id="A0A6A6MAL2"/>
<keyword evidence="7" id="KW-0325">Glycoprotein</keyword>
<dbReference type="Proteomes" id="UP000467840">
    <property type="component" value="Chromosome 14"/>
</dbReference>
<comment type="cofactor">
    <cofactor evidence="1">
        <name>FAD</name>
        <dbReference type="ChEBI" id="CHEBI:57692"/>
    </cofactor>
</comment>
<feature type="domain" description="FAD-binding PCMH-type" evidence="8">
    <location>
        <begin position="41"/>
        <end position="273"/>
    </location>
</feature>
<evidence type="ECO:0000313" key="9">
    <source>
        <dbReference type="EMBL" id="KAF2310752.1"/>
    </source>
</evidence>
<organism evidence="9 10">
    <name type="scientific">Hevea brasiliensis</name>
    <name type="common">Para rubber tree</name>
    <name type="synonym">Siphonia brasiliensis</name>
    <dbReference type="NCBI Taxonomy" id="3981"/>
    <lineage>
        <taxon>Eukaryota</taxon>
        <taxon>Viridiplantae</taxon>
        <taxon>Streptophyta</taxon>
        <taxon>Embryophyta</taxon>
        <taxon>Tracheophyta</taxon>
        <taxon>Spermatophyta</taxon>
        <taxon>Magnoliopsida</taxon>
        <taxon>eudicotyledons</taxon>
        <taxon>Gunneridae</taxon>
        <taxon>Pentapetalae</taxon>
        <taxon>rosids</taxon>
        <taxon>fabids</taxon>
        <taxon>Malpighiales</taxon>
        <taxon>Euphorbiaceae</taxon>
        <taxon>Crotonoideae</taxon>
        <taxon>Micrandreae</taxon>
        <taxon>Hevea</taxon>
    </lineage>
</organism>
<dbReference type="PROSITE" id="PS00862">
    <property type="entry name" value="OX2_COVAL_FAD"/>
    <property type="match status" value="1"/>
</dbReference>
<dbReference type="Gene3D" id="3.40.462.20">
    <property type="match status" value="2"/>
</dbReference>
<dbReference type="Gene3D" id="3.30.465.10">
    <property type="match status" value="2"/>
</dbReference>
<dbReference type="InterPro" id="IPR016166">
    <property type="entry name" value="FAD-bd_PCMH"/>
</dbReference>
<keyword evidence="3" id="KW-0285">Flavoprotein</keyword>
<dbReference type="GO" id="GO:0071949">
    <property type="term" value="F:FAD binding"/>
    <property type="evidence" value="ECO:0007669"/>
    <property type="project" value="InterPro"/>
</dbReference>
<dbReference type="GO" id="GO:0016491">
    <property type="term" value="F:oxidoreductase activity"/>
    <property type="evidence" value="ECO:0007669"/>
    <property type="project" value="UniProtKB-KW"/>
</dbReference>
<evidence type="ECO:0000313" key="10">
    <source>
        <dbReference type="Proteomes" id="UP000467840"/>
    </source>
</evidence>
<name>A0A6A6MAL2_HEVBR</name>
<dbReference type="EMBL" id="JAAGAX010000006">
    <property type="protein sequence ID" value="KAF2310752.1"/>
    <property type="molecule type" value="Genomic_DNA"/>
</dbReference>
<dbReference type="SUPFAM" id="SSF56176">
    <property type="entry name" value="FAD-binding/transporter-associated domain-like"/>
    <property type="match status" value="1"/>
</dbReference>
<proteinExistence type="inferred from homology"/>
<dbReference type="Pfam" id="PF08031">
    <property type="entry name" value="BBE"/>
    <property type="match status" value="1"/>
</dbReference>
<keyword evidence="10" id="KW-1185">Reference proteome</keyword>
<evidence type="ECO:0000256" key="6">
    <source>
        <dbReference type="ARBA" id="ARBA00023002"/>
    </source>
</evidence>
<dbReference type="Pfam" id="PF01565">
    <property type="entry name" value="FAD_binding_4"/>
    <property type="match status" value="1"/>
</dbReference>
<dbReference type="InterPro" id="IPR016169">
    <property type="entry name" value="FAD-bd_PCMH_sub2"/>
</dbReference>
<comment type="similarity">
    <text evidence="2">Belongs to the oxygen-dependent FAD-linked oxidoreductase family.</text>
</comment>
<dbReference type="InterPro" id="IPR006093">
    <property type="entry name" value="Oxy_OxRdtase_FAD_BS"/>
</dbReference>
<dbReference type="InterPro" id="IPR006094">
    <property type="entry name" value="Oxid_FAD_bind_N"/>
</dbReference>
<dbReference type="PANTHER" id="PTHR32448">
    <property type="entry name" value="OS08G0158400 PROTEIN"/>
    <property type="match status" value="1"/>
</dbReference>
<dbReference type="InterPro" id="IPR036318">
    <property type="entry name" value="FAD-bd_PCMH-like_sf"/>
</dbReference>
<dbReference type="InterPro" id="IPR012951">
    <property type="entry name" value="BBE"/>
</dbReference>
<keyword evidence="6" id="KW-0560">Oxidoreductase</keyword>